<evidence type="ECO:0000256" key="1">
    <source>
        <dbReference type="SAM" id="MobiDB-lite"/>
    </source>
</evidence>
<name>M7B6D2_CHEMY</name>
<proteinExistence type="predicted"/>
<sequence>MCWPLPEAGYRTIRSKGLIRRDKSTPELSPVDSGTPPGREVQAESTGEHQQSTHRSEDTMVNRSKYVNFSYVIHVAEVA</sequence>
<gene>
    <name evidence="2" type="ORF">UY3_10179</name>
</gene>
<evidence type="ECO:0000313" key="2">
    <source>
        <dbReference type="EMBL" id="EMP32689.1"/>
    </source>
</evidence>
<dbReference type="Proteomes" id="UP000031443">
    <property type="component" value="Unassembled WGS sequence"/>
</dbReference>
<dbReference type="AlphaFoldDB" id="M7B6D2"/>
<keyword evidence="3" id="KW-1185">Reference proteome</keyword>
<protein>
    <submittedName>
        <fullName evidence="2">Uncharacterized protein</fullName>
    </submittedName>
</protein>
<accession>M7B6D2</accession>
<organism evidence="2 3">
    <name type="scientific">Chelonia mydas</name>
    <name type="common">Green sea-turtle</name>
    <name type="synonym">Chelonia agassizi</name>
    <dbReference type="NCBI Taxonomy" id="8469"/>
    <lineage>
        <taxon>Eukaryota</taxon>
        <taxon>Metazoa</taxon>
        <taxon>Chordata</taxon>
        <taxon>Craniata</taxon>
        <taxon>Vertebrata</taxon>
        <taxon>Euteleostomi</taxon>
        <taxon>Archelosauria</taxon>
        <taxon>Testudinata</taxon>
        <taxon>Testudines</taxon>
        <taxon>Cryptodira</taxon>
        <taxon>Durocryptodira</taxon>
        <taxon>Americhelydia</taxon>
        <taxon>Chelonioidea</taxon>
        <taxon>Cheloniidae</taxon>
        <taxon>Chelonia</taxon>
    </lineage>
</organism>
<reference evidence="3" key="1">
    <citation type="journal article" date="2013" name="Nat. Genet.">
        <title>The draft genomes of soft-shell turtle and green sea turtle yield insights into the development and evolution of the turtle-specific body plan.</title>
        <authorList>
            <person name="Wang Z."/>
            <person name="Pascual-Anaya J."/>
            <person name="Zadissa A."/>
            <person name="Li W."/>
            <person name="Niimura Y."/>
            <person name="Huang Z."/>
            <person name="Li C."/>
            <person name="White S."/>
            <person name="Xiong Z."/>
            <person name="Fang D."/>
            <person name="Wang B."/>
            <person name="Ming Y."/>
            <person name="Chen Y."/>
            <person name="Zheng Y."/>
            <person name="Kuraku S."/>
            <person name="Pignatelli M."/>
            <person name="Herrero J."/>
            <person name="Beal K."/>
            <person name="Nozawa M."/>
            <person name="Li Q."/>
            <person name="Wang J."/>
            <person name="Zhang H."/>
            <person name="Yu L."/>
            <person name="Shigenobu S."/>
            <person name="Wang J."/>
            <person name="Liu J."/>
            <person name="Flicek P."/>
            <person name="Searle S."/>
            <person name="Wang J."/>
            <person name="Kuratani S."/>
            <person name="Yin Y."/>
            <person name="Aken B."/>
            <person name="Zhang G."/>
            <person name="Irie N."/>
        </authorList>
    </citation>
    <scope>NUCLEOTIDE SEQUENCE [LARGE SCALE GENOMIC DNA]</scope>
</reference>
<evidence type="ECO:0000313" key="3">
    <source>
        <dbReference type="Proteomes" id="UP000031443"/>
    </source>
</evidence>
<feature type="region of interest" description="Disordered" evidence="1">
    <location>
        <begin position="16"/>
        <end position="61"/>
    </location>
</feature>
<dbReference type="EMBL" id="KB539241">
    <property type="protein sequence ID" value="EMP32689.1"/>
    <property type="molecule type" value="Genomic_DNA"/>
</dbReference>